<dbReference type="Proteomes" id="UP000515292">
    <property type="component" value="Chromosome"/>
</dbReference>
<gene>
    <name evidence="7" type="ORF">H3309_03435</name>
</gene>
<sequence length="128" mass="14094">MSIRERVRAAGHRLRRDAHALWIAARDPRTPLMAKLVGGFVAAYAFSPIDLIPDFVPVLGWLDDLIIVPFGIWLAMRLVPAPLWAEHLAAAEVATARPISTAGAVIVGFLWLLIIASVAGSIWAMRYW</sequence>
<keyword evidence="2 5" id="KW-0812">Transmembrane</keyword>
<name>A0A7G5IJM2_9SPHN</name>
<comment type="subcellular location">
    <subcellularLocation>
        <location evidence="1">Endomembrane system</location>
        <topology evidence="1">Multi-pass membrane protein</topology>
    </subcellularLocation>
</comment>
<organism evidence="7 8">
    <name type="scientific">Sandaracinobacteroides saxicola</name>
    <dbReference type="NCBI Taxonomy" id="2759707"/>
    <lineage>
        <taxon>Bacteria</taxon>
        <taxon>Pseudomonadati</taxon>
        <taxon>Pseudomonadota</taxon>
        <taxon>Alphaproteobacteria</taxon>
        <taxon>Sphingomonadales</taxon>
        <taxon>Sphingosinicellaceae</taxon>
        <taxon>Sandaracinobacteroides</taxon>
    </lineage>
</organism>
<keyword evidence="3 5" id="KW-1133">Transmembrane helix</keyword>
<evidence type="ECO:0000259" key="6">
    <source>
        <dbReference type="Pfam" id="PF06803"/>
    </source>
</evidence>
<dbReference type="AlphaFoldDB" id="A0A7G5IJM2"/>
<dbReference type="EMBL" id="CP059851">
    <property type="protein sequence ID" value="QMW23564.1"/>
    <property type="molecule type" value="Genomic_DNA"/>
</dbReference>
<evidence type="ECO:0000256" key="4">
    <source>
        <dbReference type="ARBA" id="ARBA00023136"/>
    </source>
</evidence>
<evidence type="ECO:0000313" key="8">
    <source>
        <dbReference type="Proteomes" id="UP000515292"/>
    </source>
</evidence>
<reference evidence="7 8" key="1">
    <citation type="submission" date="2020-07" db="EMBL/GenBank/DDBJ databases">
        <title>Complete genome sequence for Sandaracinobacter sp. M6.</title>
        <authorList>
            <person name="Tang Y."/>
            <person name="Liu Q."/>
            <person name="Guo Z."/>
            <person name="Lei P."/>
            <person name="Huang B."/>
        </authorList>
    </citation>
    <scope>NUCLEOTIDE SEQUENCE [LARGE SCALE GENOMIC DNA]</scope>
    <source>
        <strain evidence="7 8">M6</strain>
    </source>
</reference>
<dbReference type="GO" id="GO:0012505">
    <property type="term" value="C:endomembrane system"/>
    <property type="evidence" value="ECO:0007669"/>
    <property type="project" value="UniProtKB-SubCell"/>
</dbReference>
<dbReference type="InterPro" id="IPR010652">
    <property type="entry name" value="DUF1232"/>
</dbReference>
<evidence type="ECO:0000256" key="5">
    <source>
        <dbReference type="SAM" id="Phobius"/>
    </source>
</evidence>
<evidence type="ECO:0000256" key="2">
    <source>
        <dbReference type="ARBA" id="ARBA00022692"/>
    </source>
</evidence>
<protein>
    <submittedName>
        <fullName evidence="7">DUF1232 domain-containing protein</fullName>
    </submittedName>
</protein>
<feature type="domain" description="DUF1232" evidence="6">
    <location>
        <begin position="34"/>
        <end position="70"/>
    </location>
</feature>
<dbReference type="KEGG" id="sand:H3309_03435"/>
<dbReference type="Pfam" id="PF06803">
    <property type="entry name" value="DUF1232"/>
    <property type="match status" value="1"/>
</dbReference>
<keyword evidence="4 5" id="KW-0472">Membrane</keyword>
<feature type="transmembrane region" description="Helical" evidence="5">
    <location>
        <begin position="99"/>
        <end position="125"/>
    </location>
</feature>
<keyword evidence="8" id="KW-1185">Reference proteome</keyword>
<proteinExistence type="predicted"/>
<evidence type="ECO:0000313" key="7">
    <source>
        <dbReference type="EMBL" id="QMW23564.1"/>
    </source>
</evidence>
<evidence type="ECO:0000256" key="3">
    <source>
        <dbReference type="ARBA" id="ARBA00022989"/>
    </source>
</evidence>
<accession>A0A7G5IJM2</accession>
<evidence type="ECO:0000256" key="1">
    <source>
        <dbReference type="ARBA" id="ARBA00004127"/>
    </source>
</evidence>
<dbReference type="RefSeq" id="WP_182297387.1">
    <property type="nucleotide sequence ID" value="NZ_CP059851.1"/>
</dbReference>